<name>A0A644XR23_9ZZZZ</name>
<sequence length="625" mass="71798">MKQAERRRLGIFLCYDPDGVIDDYITYLLNDLKENLSQLVVVVNGRLSPEGRKRLETITSDVVARENLGFDFGAWKFVLTEYLGWDALENYDVLVLLNDSCFGPFYPFAEIFSKMQGKADFWGLVEHGEVKTANPFNLCPYGYLPAHLQSSFLVVEDRLLHSAEFHDYWVQLPPAQNYQEAVAKNECVFTKHFFDLGFSYAALIDTKDMDGNSPTAHAFFSPGHLLLRGMPMLKAKAFSQNLDDLLNVHMGDDLAVGMAYIRQHTQYDEKLIWQHVLRRYNIADIHDTMHLDYIISDRAAESIFVRTAKVLVLLHLYYLDLLEEETPYIAAIPSYMDVLVTTMSDEQKSAIEKAYGKLLGSRLQVIVMQNRGREAASLLVAAKPYFTEYDYICFCQDKKSSQVPYGTGASFSRLGWENMLASRTYIENIISTFERESQLGILVPPRFFGGLFLYNLPSNLWTICYDRTVSVAKQLGLHVDICPDKGIICTNSMFWARTKALDPLLRYEWKYEDFEGEPTPVDGALRHVIERILQFVAQDAGYYTGIVMTPEYAAIQTSAFFHLVQREMRRGLELENALHQATDPVHWAAKKRTRSARDWLKRRVSVEKWTQLRKLYYKLGGKGIE</sequence>
<evidence type="ECO:0000313" key="1">
    <source>
        <dbReference type="EMBL" id="MPM18539.1"/>
    </source>
</evidence>
<gene>
    <name evidence="1" type="ORF">SDC9_64951</name>
</gene>
<evidence type="ECO:0008006" key="2">
    <source>
        <dbReference type="Google" id="ProtNLM"/>
    </source>
</evidence>
<dbReference type="Pfam" id="PF05045">
    <property type="entry name" value="RgpF"/>
    <property type="match status" value="1"/>
</dbReference>
<accession>A0A644XR23</accession>
<dbReference type="EMBL" id="VSSQ01003003">
    <property type="protein sequence ID" value="MPM18539.1"/>
    <property type="molecule type" value="Genomic_DNA"/>
</dbReference>
<comment type="caution">
    <text evidence="1">The sequence shown here is derived from an EMBL/GenBank/DDBJ whole genome shotgun (WGS) entry which is preliminary data.</text>
</comment>
<dbReference type="AlphaFoldDB" id="A0A644XR23"/>
<protein>
    <recommendedName>
        <fullName evidence="2">Rhamnan synthesis protein F</fullName>
    </recommendedName>
</protein>
<organism evidence="1">
    <name type="scientific">bioreactor metagenome</name>
    <dbReference type="NCBI Taxonomy" id="1076179"/>
    <lineage>
        <taxon>unclassified sequences</taxon>
        <taxon>metagenomes</taxon>
        <taxon>ecological metagenomes</taxon>
    </lineage>
</organism>
<dbReference type="InterPro" id="IPR007739">
    <property type="entry name" value="RgpF"/>
</dbReference>
<proteinExistence type="predicted"/>
<reference evidence="1" key="1">
    <citation type="submission" date="2019-08" db="EMBL/GenBank/DDBJ databases">
        <authorList>
            <person name="Kucharzyk K."/>
            <person name="Murdoch R.W."/>
            <person name="Higgins S."/>
            <person name="Loffler F."/>
        </authorList>
    </citation>
    <scope>NUCLEOTIDE SEQUENCE</scope>
</reference>